<keyword evidence="3" id="KW-1185">Reference proteome</keyword>
<gene>
    <name evidence="2" type="ORF">M997_2485</name>
</gene>
<accession>A0AAJ3LTQ6</accession>
<evidence type="ECO:0000256" key="1">
    <source>
        <dbReference type="SAM" id="Phobius"/>
    </source>
</evidence>
<dbReference type="Gene3D" id="1.20.1630.10">
    <property type="entry name" value="Formate dehydrogenase/DMSO reductase domain"/>
    <property type="match status" value="1"/>
</dbReference>
<keyword evidence="1" id="KW-0812">Transmembrane</keyword>
<keyword evidence="1" id="KW-0472">Membrane</keyword>
<dbReference type="Pfam" id="PF04976">
    <property type="entry name" value="DmsC"/>
    <property type="match status" value="1"/>
</dbReference>
<feature type="transmembrane region" description="Helical" evidence="1">
    <location>
        <begin position="37"/>
        <end position="61"/>
    </location>
</feature>
<dbReference type="GO" id="GO:0009389">
    <property type="term" value="F:dimethyl sulfoxide reductase activity"/>
    <property type="evidence" value="ECO:0007669"/>
    <property type="project" value="TreeGrafter"/>
</dbReference>
<comment type="caution">
    <text evidence="2">The sequence shown here is derived from an EMBL/GenBank/DDBJ whole genome shotgun (WGS) entry which is preliminary data.</text>
</comment>
<evidence type="ECO:0000313" key="3">
    <source>
        <dbReference type="Proteomes" id="UP000078250"/>
    </source>
</evidence>
<reference evidence="2 3" key="1">
    <citation type="submission" date="2016-04" db="EMBL/GenBank/DDBJ databases">
        <title>ATOL: Assembling a taxonomically balanced genome-scale reconstruction of the evolutionary history of the Enterobacteriaceae.</title>
        <authorList>
            <person name="Plunkett G.III."/>
            <person name="Neeno-Eckwall E.C."/>
            <person name="Glasner J.D."/>
            <person name="Perna N.T."/>
        </authorList>
    </citation>
    <scope>NUCLEOTIDE SEQUENCE [LARGE SCALE GENOMIC DNA]</scope>
    <source>
        <strain evidence="2 3">ATCC 700826</strain>
    </source>
</reference>
<dbReference type="AlphaFoldDB" id="A0AAJ3LTQ6"/>
<feature type="transmembrane region" description="Helical" evidence="1">
    <location>
        <begin position="112"/>
        <end position="132"/>
    </location>
</feature>
<organism evidence="2 3">
    <name type="scientific">Proteus hauseri ATCC 700826</name>
    <dbReference type="NCBI Taxonomy" id="1354271"/>
    <lineage>
        <taxon>Bacteria</taxon>
        <taxon>Pseudomonadati</taxon>
        <taxon>Pseudomonadota</taxon>
        <taxon>Gammaproteobacteria</taxon>
        <taxon>Enterobacterales</taxon>
        <taxon>Morganellaceae</taxon>
        <taxon>Proteus</taxon>
    </lineage>
</organism>
<dbReference type="EMBL" id="LXEV01000028">
    <property type="protein sequence ID" value="OAT46034.1"/>
    <property type="molecule type" value="Genomic_DNA"/>
</dbReference>
<dbReference type="Proteomes" id="UP000078250">
    <property type="component" value="Unassembled WGS sequence"/>
</dbReference>
<feature type="transmembrane region" description="Helical" evidence="1">
    <location>
        <begin position="144"/>
        <end position="161"/>
    </location>
</feature>
<dbReference type="RefSeq" id="WP_064720429.1">
    <property type="nucleotide sequence ID" value="NZ_LXEV01000028.1"/>
</dbReference>
<dbReference type="GO" id="GO:0005886">
    <property type="term" value="C:plasma membrane"/>
    <property type="evidence" value="ECO:0007669"/>
    <property type="project" value="TreeGrafter"/>
</dbReference>
<keyword evidence="1" id="KW-1133">Transmembrane helix</keyword>
<dbReference type="GO" id="GO:0019645">
    <property type="term" value="P:anaerobic electron transport chain"/>
    <property type="evidence" value="ECO:0007669"/>
    <property type="project" value="InterPro"/>
</dbReference>
<feature type="transmembrane region" description="Helical" evidence="1">
    <location>
        <begin position="81"/>
        <end position="100"/>
    </location>
</feature>
<protein>
    <submittedName>
        <fullName evidence="2">Anaerobic dimethyl sulfoxide reductase subunit C</fullName>
        <ecNumber evidence="2">1.8.99.-</ecNumber>
    </submittedName>
</protein>
<dbReference type="PANTHER" id="PTHR38095">
    <property type="entry name" value="ANAEROBIC DIMETHYL SULFOXIDE REDUCTASE CHAIN YNFH"/>
    <property type="match status" value="1"/>
</dbReference>
<dbReference type="GO" id="GO:0009390">
    <property type="term" value="C:dimethyl sulfoxide reductase complex"/>
    <property type="evidence" value="ECO:0007669"/>
    <property type="project" value="TreeGrafter"/>
</dbReference>
<dbReference type="InterPro" id="IPR007059">
    <property type="entry name" value="DmsC"/>
</dbReference>
<name>A0AAJ3LTQ6_PROHU</name>
<dbReference type="EC" id="1.8.99.-" evidence="2"/>
<keyword evidence="2" id="KW-0560">Oxidoreductase</keyword>
<feature type="transmembrane region" description="Helical" evidence="1">
    <location>
        <begin position="6"/>
        <end position="25"/>
    </location>
</feature>
<proteinExistence type="predicted"/>
<feature type="transmembrane region" description="Helical" evidence="1">
    <location>
        <begin position="168"/>
        <end position="190"/>
    </location>
</feature>
<feature type="transmembrane region" description="Helical" evidence="1">
    <location>
        <begin position="202"/>
        <end position="223"/>
    </location>
</feature>
<evidence type="ECO:0000313" key="2">
    <source>
        <dbReference type="EMBL" id="OAT46034.1"/>
    </source>
</evidence>
<sequence length="258" mass="27907">MHELPLVFFTVLGSSAAGLFLIAYISKKLGQIDQNQLRNANILALILMLIGLGIGGLHVGQPLRFFNMLLGVGRSPMSNEAFLSGIFTGFAFVTVALTVMKKWNGLREICNLFTVIFGLAFVWSIPQVYHIATIANWDTDYTTLQFWMTLLVGGGVLAMATGARRLGALSFIIGAIITLATRSGYVSFLGFTGPELSAEQTIFWGFQLAVLALGIVIVGFTALKAQTSKMTLATCAAAVIIAELSGRIAFYNLWHITM</sequence>
<dbReference type="PANTHER" id="PTHR38095:SF3">
    <property type="entry name" value="ANAEROBIC DIMETHYL SULFOXIDE REDUCTASE, SUBUNIT C"/>
    <property type="match status" value="1"/>
</dbReference>